<reference evidence="1 2" key="1">
    <citation type="submission" date="2016-10" db="EMBL/GenBank/DDBJ databases">
        <authorList>
            <person name="de Groot N.N."/>
        </authorList>
    </citation>
    <scope>NUCLEOTIDE SEQUENCE [LARGE SCALE GENOMIC DNA]</scope>
    <source>
        <strain evidence="1 2">DSM 21668</strain>
    </source>
</reference>
<organism evidence="1 2">
    <name type="scientific">Siphonobacter aquaeclarae</name>
    <dbReference type="NCBI Taxonomy" id="563176"/>
    <lineage>
        <taxon>Bacteria</taxon>
        <taxon>Pseudomonadati</taxon>
        <taxon>Bacteroidota</taxon>
        <taxon>Cytophagia</taxon>
        <taxon>Cytophagales</taxon>
        <taxon>Cytophagaceae</taxon>
        <taxon>Siphonobacter</taxon>
    </lineage>
</organism>
<dbReference type="EMBL" id="FNGS01000006">
    <property type="protein sequence ID" value="SDM44531.1"/>
    <property type="molecule type" value="Genomic_DNA"/>
</dbReference>
<proteinExistence type="predicted"/>
<dbReference type="RefSeq" id="WP_093205049.1">
    <property type="nucleotide sequence ID" value="NZ_FNGS01000006.1"/>
</dbReference>
<protein>
    <submittedName>
        <fullName evidence="1">Uncharacterized protein</fullName>
    </submittedName>
</protein>
<sequence>MARKLVTDQQVVDESSVLLLMCSHAVIHNEGQTYFSVDEHRLPPGTKLTLGTEQEGSEIAQKVVLNFDQTPGTRRAVVDRHFYL</sequence>
<evidence type="ECO:0000313" key="1">
    <source>
        <dbReference type="EMBL" id="SDM44531.1"/>
    </source>
</evidence>
<accession>A0A1G9TA49</accession>
<keyword evidence="2" id="KW-1185">Reference proteome</keyword>
<dbReference type="STRING" id="563176.SAMN04488090_3477"/>
<evidence type="ECO:0000313" key="2">
    <source>
        <dbReference type="Proteomes" id="UP000198901"/>
    </source>
</evidence>
<dbReference type="AlphaFoldDB" id="A0A1G9TA49"/>
<name>A0A1G9TA49_9BACT</name>
<gene>
    <name evidence="1" type="ORF">SAMN04488090_3477</name>
</gene>
<dbReference type="Proteomes" id="UP000198901">
    <property type="component" value="Unassembled WGS sequence"/>
</dbReference>